<dbReference type="Proteomes" id="UP000218231">
    <property type="component" value="Unassembled WGS sequence"/>
</dbReference>
<dbReference type="PANTHER" id="PTHR46661">
    <property type="entry name" value="E3 UBIQUITIN-PROTEIN LIGASE ZNRF1-LIKE PROTEIN"/>
    <property type="match status" value="1"/>
</dbReference>
<evidence type="ECO:0000256" key="15">
    <source>
        <dbReference type="ARBA" id="ARBA00023228"/>
    </source>
</evidence>
<comment type="catalytic activity">
    <reaction evidence="1">
        <text>S-ubiquitinyl-[E2 ubiquitin-conjugating enzyme]-L-cysteine + [acceptor protein]-L-lysine = [E2 ubiquitin-conjugating enzyme]-L-cysteine + N(6)-ubiquitinyl-[acceptor protein]-L-lysine.</text>
        <dbReference type="EC" id="2.3.2.27"/>
    </reaction>
</comment>
<dbReference type="OrthoDB" id="10057496at2759"/>
<dbReference type="InterPro" id="IPR051878">
    <property type="entry name" value="ZNRF_ubiq-protein_ligase"/>
</dbReference>
<dbReference type="InterPro" id="IPR001841">
    <property type="entry name" value="Znf_RING"/>
</dbReference>
<evidence type="ECO:0000256" key="6">
    <source>
        <dbReference type="ARBA" id="ARBA00012483"/>
    </source>
</evidence>
<proteinExistence type="predicted"/>
<evidence type="ECO:0000256" key="14">
    <source>
        <dbReference type="ARBA" id="ARBA00023136"/>
    </source>
</evidence>
<dbReference type="Pfam" id="PF13639">
    <property type="entry name" value="zf-RING_2"/>
    <property type="match status" value="1"/>
</dbReference>
<evidence type="ECO:0000256" key="11">
    <source>
        <dbReference type="ARBA" id="ARBA00022771"/>
    </source>
</evidence>
<evidence type="ECO:0000256" key="21">
    <source>
        <dbReference type="SAM" id="MobiDB-lite"/>
    </source>
</evidence>
<keyword evidence="9" id="KW-0479">Metal-binding</keyword>
<evidence type="ECO:0000313" key="24">
    <source>
        <dbReference type="Proteomes" id="UP000218231"/>
    </source>
</evidence>
<evidence type="ECO:0000256" key="17">
    <source>
        <dbReference type="ARBA" id="ARBA00040227"/>
    </source>
</evidence>
<dbReference type="SMART" id="SM00184">
    <property type="entry name" value="RING"/>
    <property type="match status" value="1"/>
</dbReference>
<organism evidence="23 24">
    <name type="scientific">Diploscapter pachys</name>
    <dbReference type="NCBI Taxonomy" id="2018661"/>
    <lineage>
        <taxon>Eukaryota</taxon>
        <taxon>Metazoa</taxon>
        <taxon>Ecdysozoa</taxon>
        <taxon>Nematoda</taxon>
        <taxon>Chromadorea</taxon>
        <taxon>Rhabditida</taxon>
        <taxon>Rhabditina</taxon>
        <taxon>Rhabditomorpha</taxon>
        <taxon>Rhabditoidea</taxon>
        <taxon>Rhabditidae</taxon>
        <taxon>Diploscapter</taxon>
    </lineage>
</organism>
<gene>
    <name evidence="23" type="ORF">WR25_18891</name>
</gene>
<dbReference type="EC" id="2.3.2.27" evidence="6"/>
<feature type="region of interest" description="Disordered" evidence="21">
    <location>
        <begin position="1"/>
        <end position="50"/>
    </location>
</feature>
<keyword evidence="24" id="KW-1185">Reference proteome</keyword>
<comment type="caution">
    <text evidence="23">The sequence shown here is derived from an EMBL/GenBank/DDBJ whole genome shotgun (WGS) entry which is preliminary data.</text>
</comment>
<dbReference type="InterPro" id="IPR013083">
    <property type="entry name" value="Znf_RING/FYVE/PHD"/>
</dbReference>
<dbReference type="EMBL" id="LIAE01008627">
    <property type="protein sequence ID" value="PAV73311.1"/>
    <property type="molecule type" value="Genomic_DNA"/>
</dbReference>
<evidence type="ECO:0000256" key="9">
    <source>
        <dbReference type="ARBA" id="ARBA00022723"/>
    </source>
</evidence>
<name>A0A2A2KH94_9BILA</name>
<dbReference type="CDD" id="cd16489">
    <property type="entry name" value="mRING-CH-C4HC2H_ZNRF"/>
    <property type="match status" value="1"/>
</dbReference>
<protein>
    <recommendedName>
        <fullName evidence="17">E3 ubiquitin-protein ligase ZNRF1</fullName>
        <ecNumber evidence="6">2.3.2.27</ecNumber>
    </recommendedName>
    <alternativeName>
        <fullName evidence="18">RING-type E3 ubiquitin transferase ZNRF1</fullName>
    </alternativeName>
    <alternativeName>
        <fullName evidence="19">Zinc/RING finger protein 1</fullName>
    </alternativeName>
</protein>
<dbReference type="GO" id="GO:0008270">
    <property type="term" value="F:zinc ion binding"/>
    <property type="evidence" value="ECO:0007669"/>
    <property type="project" value="UniProtKB-KW"/>
</dbReference>
<dbReference type="AlphaFoldDB" id="A0A2A2KH94"/>
<evidence type="ECO:0000256" key="5">
    <source>
        <dbReference type="ARBA" id="ARBA00004906"/>
    </source>
</evidence>
<dbReference type="GO" id="GO:0070936">
    <property type="term" value="P:protein K48-linked ubiquitination"/>
    <property type="evidence" value="ECO:0007669"/>
    <property type="project" value="TreeGrafter"/>
</dbReference>
<keyword evidence="12" id="KW-0833">Ubl conjugation pathway</keyword>
<keyword evidence="10" id="KW-0967">Endosome</keyword>
<evidence type="ECO:0000256" key="4">
    <source>
        <dbReference type="ARBA" id="ARBA00004371"/>
    </source>
</evidence>
<comment type="subcellular location">
    <subcellularLocation>
        <location evidence="3">Endosome</location>
    </subcellularLocation>
    <subcellularLocation>
        <location evidence="4">Lysosome</location>
    </subcellularLocation>
    <subcellularLocation>
        <location evidence="2">Membrane</location>
        <topology evidence="2">Peripheral membrane protein</topology>
    </subcellularLocation>
</comment>
<evidence type="ECO:0000256" key="20">
    <source>
        <dbReference type="PROSITE-ProRule" id="PRU00175"/>
    </source>
</evidence>
<comment type="pathway">
    <text evidence="5">Protein modification; protein ubiquitination.</text>
</comment>
<evidence type="ECO:0000256" key="3">
    <source>
        <dbReference type="ARBA" id="ARBA00004177"/>
    </source>
</evidence>
<evidence type="ECO:0000256" key="12">
    <source>
        <dbReference type="ARBA" id="ARBA00022786"/>
    </source>
</evidence>
<evidence type="ECO:0000256" key="18">
    <source>
        <dbReference type="ARBA" id="ARBA00042177"/>
    </source>
</evidence>
<feature type="compositionally biased region" description="Low complexity" evidence="21">
    <location>
        <begin position="9"/>
        <end position="32"/>
    </location>
</feature>
<evidence type="ECO:0000256" key="19">
    <source>
        <dbReference type="ARBA" id="ARBA00042305"/>
    </source>
</evidence>
<dbReference type="GO" id="GO:0043161">
    <property type="term" value="P:proteasome-mediated ubiquitin-dependent protein catabolic process"/>
    <property type="evidence" value="ECO:0007669"/>
    <property type="project" value="TreeGrafter"/>
</dbReference>
<evidence type="ECO:0000256" key="16">
    <source>
        <dbReference type="ARBA" id="ARBA00023288"/>
    </source>
</evidence>
<dbReference type="STRING" id="2018661.A0A2A2KH94"/>
<keyword evidence="15" id="KW-0458">Lysosome</keyword>
<dbReference type="PROSITE" id="PS50089">
    <property type="entry name" value="ZF_RING_2"/>
    <property type="match status" value="1"/>
</dbReference>
<dbReference type="GO" id="GO:0016020">
    <property type="term" value="C:membrane"/>
    <property type="evidence" value="ECO:0007669"/>
    <property type="project" value="UniProtKB-SubCell"/>
</dbReference>
<evidence type="ECO:0000256" key="2">
    <source>
        <dbReference type="ARBA" id="ARBA00004170"/>
    </source>
</evidence>
<keyword evidence="16" id="KW-0449">Lipoprotein</keyword>
<keyword evidence="13" id="KW-0862">Zinc</keyword>
<feature type="compositionally biased region" description="Polar residues" evidence="21">
    <location>
        <begin position="77"/>
        <end position="89"/>
    </location>
</feature>
<evidence type="ECO:0000313" key="23">
    <source>
        <dbReference type="EMBL" id="PAV73311.1"/>
    </source>
</evidence>
<dbReference type="FunFam" id="3.30.40.10:FF:000235">
    <property type="entry name" value="E3 ubiquitin-protein ligase ZNRF1"/>
    <property type="match status" value="1"/>
</dbReference>
<keyword evidence="8" id="KW-0519">Myristate</keyword>
<evidence type="ECO:0000256" key="7">
    <source>
        <dbReference type="ARBA" id="ARBA00022679"/>
    </source>
</evidence>
<sequence>MGGRQSTVAEQHNQTQAQQGNNQASSSRPRASSLRHDRSNDNHQFSDADELIRALRTARLLSSSSDSYEPPGDDDAATSSTGNSATRGRNSAAARRRPHNSRRSVPLFMMDLKCPVCSKIVPSDEADVHLIMCLTRPRITYNDDVLIEDKGECAICLDDMSKGDQIARLPCLCVYHKHCIDDWFLRKNTCPEHPGD</sequence>
<keyword evidence="11 20" id="KW-0863">Zinc-finger</keyword>
<evidence type="ECO:0000256" key="1">
    <source>
        <dbReference type="ARBA" id="ARBA00000900"/>
    </source>
</evidence>
<keyword evidence="14" id="KW-0472">Membrane</keyword>
<evidence type="ECO:0000256" key="10">
    <source>
        <dbReference type="ARBA" id="ARBA00022753"/>
    </source>
</evidence>
<dbReference type="GO" id="GO:0005764">
    <property type="term" value="C:lysosome"/>
    <property type="evidence" value="ECO:0007669"/>
    <property type="project" value="UniProtKB-SubCell"/>
</dbReference>
<evidence type="ECO:0000256" key="13">
    <source>
        <dbReference type="ARBA" id="ARBA00022833"/>
    </source>
</evidence>
<dbReference type="PANTHER" id="PTHR46661:SF4">
    <property type="entry name" value="RING-TYPE DOMAIN-CONTAINING PROTEIN"/>
    <property type="match status" value="1"/>
</dbReference>
<feature type="domain" description="RING-type" evidence="22">
    <location>
        <begin position="153"/>
        <end position="193"/>
    </location>
</feature>
<evidence type="ECO:0000256" key="8">
    <source>
        <dbReference type="ARBA" id="ARBA00022707"/>
    </source>
</evidence>
<feature type="compositionally biased region" description="Basic and acidic residues" evidence="21">
    <location>
        <begin position="34"/>
        <end position="50"/>
    </location>
</feature>
<feature type="region of interest" description="Disordered" evidence="21">
    <location>
        <begin position="62"/>
        <end position="102"/>
    </location>
</feature>
<dbReference type="SUPFAM" id="SSF57850">
    <property type="entry name" value="RING/U-box"/>
    <property type="match status" value="1"/>
</dbReference>
<reference evidence="23 24" key="1">
    <citation type="journal article" date="2017" name="Curr. Biol.">
        <title>Genome architecture and evolution of a unichromosomal asexual nematode.</title>
        <authorList>
            <person name="Fradin H."/>
            <person name="Zegar C."/>
            <person name="Gutwein M."/>
            <person name="Lucas J."/>
            <person name="Kovtun M."/>
            <person name="Corcoran D."/>
            <person name="Baugh L.R."/>
            <person name="Kiontke K."/>
            <person name="Gunsalus K."/>
            <person name="Fitch D.H."/>
            <person name="Piano F."/>
        </authorList>
    </citation>
    <scope>NUCLEOTIDE SEQUENCE [LARGE SCALE GENOMIC DNA]</scope>
    <source>
        <strain evidence="23">PF1309</strain>
    </source>
</reference>
<dbReference type="GO" id="GO:0061630">
    <property type="term" value="F:ubiquitin protein ligase activity"/>
    <property type="evidence" value="ECO:0007669"/>
    <property type="project" value="UniProtKB-EC"/>
</dbReference>
<dbReference type="Gene3D" id="3.30.40.10">
    <property type="entry name" value="Zinc/RING finger domain, C3HC4 (zinc finger)"/>
    <property type="match status" value="1"/>
</dbReference>
<accession>A0A2A2KH94</accession>
<evidence type="ECO:0000259" key="22">
    <source>
        <dbReference type="PROSITE" id="PS50089"/>
    </source>
</evidence>
<keyword evidence="7" id="KW-0808">Transferase</keyword>
<dbReference type="GO" id="GO:0005768">
    <property type="term" value="C:endosome"/>
    <property type="evidence" value="ECO:0007669"/>
    <property type="project" value="UniProtKB-SubCell"/>
</dbReference>